<dbReference type="PANTHER" id="PTHR33317">
    <property type="entry name" value="POLYNUCLEOTIDYL TRANSFERASE, RIBONUCLEASE H-LIKE SUPERFAMILY PROTEIN"/>
    <property type="match status" value="1"/>
</dbReference>
<dbReference type="SMART" id="SM00732">
    <property type="entry name" value="YqgFc"/>
    <property type="match status" value="1"/>
</dbReference>
<evidence type="ECO:0000256" key="4">
    <source>
        <dbReference type="ARBA" id="ARBA00022801"/>
    </source>
</evidence>
<comment type="caution">
    <text evidence="7">The sequence shown here is derived from an EMBL/GenBank/DDBJ whole genome shotgun (WGS) entry which is preliminary data.</text>
</comment>
<sequence>MSEFGRILGVDVGSKRVGLARTDLLRTNANPFGTFPPNQSIREIEKQVKNEGPVKAIVVGWPLTPQGDPTNATGLVENYIKSLEKKFRDIKIYKMDERYTSRQAQNLLVEAGVPKKKRREKGRVDQAAAALILQQFLEAHPEI</sequence>
<dbReference type="InterPro" id="IPR012337">
    <property type="entry name" value="RNaseH-like_sf"/>
</dbReference>
<keyword evidence="2 5" id="KW-0690">Ribosome biogenesis</keyword>
<dbReference type="NCBIfam" id="TIGR00250">
    <property type="entry name" value="RNAse_H_YqgF"/>
    <property type="match status" value="1"/>
</dbReference>
<dbReference type="RefSeq" id="WP_237853469.1">
    <property type="nucleotide sequence ID" value="NZ_JAKLWS010000008.1"/>
</dbReference>
<reference evidence="7" key="2">
    <citation type="submission" date="2024-05" db="EMBL/GenBank/DDBJ databases">
        <title>Rhodohalobacter halophilus gen. nov., sp. nov., a moderately halophilic member of the family Balneolaceae.</title>
        <authorList>
            <person name="Xia J."/>
        </authorList>
    </citation>
    <scope>NUCLEOTIDE SEQUENCE</scope>
    <source>
        <strain evidence="7">WB101</strain>
    </source>
</reference>
<comment type="subcellular location">
    <subcellularLocation>
        <location evidence="5">Cytoplasm</location>
    </subcellularLocation>
</comment>
<evidence type="ECO:0000259" key="6">
    <source>
        <dbReference type="SMART" id="SM00732"/>
    </source>
</evidence>
<keyword evidence="8" id="KW-1185">Reference proteome</keyword>
<evidence type="ECO:0000256" key="3">
    <source>
        <dbReference type="ARBA" id="ARBA00022722"/>
    </source>
</evidence>
<proteinExistence type="inferred from homology"/>
<comment type="similarity">
    <text evidence="5">Belongs to the YqgF HJR family.</text>
</comment>
<evidence type="ECO:0000256" key="2">
    <source>
        <dbReference type="ARBA" id="ARBA00022517"/>
    </source>
</evidence>
<dbReference type="SUPFAM" id="SSF53098">
    <property type="entry name" value="Ribonuclease H-like"/>
    <property type="match status" value="1"/>
</dbReference>
<dbReference type="Pfam" id="PF03652">
    <property type="entry name" value="RuvX"/>
    <property type="match status" value="1"/>
</dbReference>
<dbReference type="EMBL" id="JAKLWS010000008">
    <property type="protein sequence ID" value="MCG2588629.1"/>
    <property type="molecule type" value="Genomic_DNA"/>
</dbReference>
<evidence type="ECO:0000313" key="7">
    <source>
        <dbReference type="EMBL" id="MCG2588629.1"/>
    </source>
</evidence>
<dbReference type="Proteomes" id="UP001165366">
    <property type="component" value="Unassembled WGS sequence"/>
</dbReference>
<keyword evidence="3 5" id="KW-0540">Nuclease</keyword>
<evidence type="ECO:0000256" key="1">
    <source>
        <dbReference type="ARBA" id="ARBA00022490"/>
    </source>
</evidence>
<gene>
    <name evidence="7" type="primary">ruvX</name>
    <name evidence="7" type="ORF">L6773_08640</name>
</gene>
<dbReference type="CDD" id="cd16964">
    <property type="entry name" value="YqgF"/>
    <property type="match status" value="1"/>
</dbReference>
<dbReference type="InterPro" id="IPR005227">
    <property type="entry name" value="YqgF"/>
</dbReference>
<keyword evidence="4 5" id="KW-0378">Hydrolase</keyword>
<keyword evidence="1 5" id="KW-0963">Cytoplasm</keyword>
<dbReference type="Gene3D" id="3.30.420.140">
    <property type="entry name" value="YqgF/RNase H-like domain"/>
    <property type="match status" value="1"/>
</dbReference>
<dbReference type="InterPro" id="IPR037027">
    <property type="entry name" value="YqgF/RNaseH-like_dom_sf"/>
</dbReference>
<organism evidence="7 8">
    <name type="scientific">Rhodohalobacter sulfatireducens</name>
    <dbReference type="NCBI Taxonomy" id="2911366"/>
    <lineage>
        <taxon>Bacteria</taxon>
        <taxon>Pseudomonadati</taxon>
        <taxon>Balneolota</taxon>
        <taxon>Balneolia</taxon>
        <taxon>Balneolales</taxon>
        <taxon>Balneolaceae</taxon>
        <taxon>Rhodohalobacter</taxon>
    </lineage>
</organism>
<dbReference type="EC" id="3.1.-.-" evidence="5"/>
<accession>A0ABS9KCQ1</accession>
<dbReference type="PANTHER" id="PTHR33317:SF4">
    <property type="entry name" value="POLYNUCLEOTIDYL TRANSFERASE, RIBONUCLEASE H-LIKE SUPERFAMILY PROTEIN"/>
    <property type="match status" value="1"/>
</dbReference>
<dbReference type="InterPro" id="IPR006641">
    <property type="entry name" value="YqgF/RNaseH-like_dom"/>
</dbReference>
<feature type="domain" description="YqgF/RNase H-like" evidence="6">
    <location>
        <begin position="5"/>
        <end position="104"/>
    </location>
</feature>
<dbReference type="HAMAP" id="MF_00651">
    <property type="entry name" value="Nuclease_YqgF"/>
    <property type="match status" value="1"/>
</dbReference>
<comment type="function">
    <text evidence="5">Could be a nuclease involved in processing of the 5'-end of pre-16S rRNA.</text>
</comment>
<reference evidence="7" key="1">
    <citation type="submission" date="2022-01" db="EMBL/GenBank/DDBJ databases">
        <authorList>
            <person name="Wang Y."/>
        </authorList>
    </citation>
    <scope>NUCLEOTIDE SEQUENCE</scope>
    <source>
        <strain evidence="7">WB101</strain>
    </source>
</reference>
<name>A0ABS9KCQ1_9BACT</name>
<evidence type="ECO:0000313" key="8">
    <source>
        <dbReference type="Proteomes" id="UP001165366"/>
    </source>
</evidence>
<evidence type="ECO:0000256" key="5">
    <source>
        <dbReference type="HAMAP-Rule" id="MF_00651"/>
    </source>
</evidence>
<protein>
    <recommendedName>
        <fullName evidence="5">Putative pre-16S rRNA nuclease</fullName>
        <ecNumber evidence="5">3.1.-.-</ecNumber>
    </recommendedName>
</protein>
<dbReference type="GO" id="GO:0016787">
    <property type="term" value="F:hydrolase activity"/>
    <property type="evidence" value="ECO:0007669"/>
    <property type="project" value="UniProtKB-KW"/>
</dbReference>